<accession>A0A383C8K8</accession>
<organism evidence="1">
    <name type="scientific">marine metagenome</name>
    <dbReference type="NCBI Taxonomy" id="408172"/>
    <lineage>
        <taxon>unclassified sequences</taxon>
        <taxon>metagenomes</taxon>
        <taxon>ecological metagenomes</taxon>
    </lineage>
</organism>
<dbReference type="AlphaFoldDB" id="A0A383C8K8"/>
<dbReference type="EMBL" id="UINC01206745">
    <property type="protein sequence ID" value="SVE28514.1"/>
    <property type="molecule type" value="Genomic_DNA"/>
</dbReference>
<proteinExistence type="predicted"/>
<evidence type="ECO:0000313" key="1">
    <source>
        <dbReference type="EMBL" id="SVE28514.1"/>
    </source>
</evidence>
<reference evidence="1" key="1">
    <citation type="submission" date="2018-05" db="EMBL/GenBank/DDBJ databases">
        <authorList>
            <person name="Lanie J.A."/>
            <person name="Ng W.-L."/>
            <person name="Kazmierczak K.M."/>
            <person name="Andrzejewski T.M."/>
            <person name="Davidsen T.M."/>
            <person name="Wayne K.J."/>
            <person name="Tettelin H."/>
            <person name="Glass J.I."/>
            <person name="Rusch D."/>
            <person name="Podicherti R."/>
            <person name="Tsui H.-C.T."/>
            <person name="Winkler M.E."/>
        </authorList>
    </citation>
    <scope>NUCLEOTIDE SEQUENCE</scope>
</reference>
<feature type="non-terminal residue" evidence="1">
    <location>
        <position position="24"/>
    </location>
</feature>
<name>A0A383C8K8_9ZZZZ</name>
<protein>
    <submittedName>
        <fullName evidence="1">Uncharacterized protein</fullName>
    </submittedName>
</protein>
<sequence length="24" mass="2901">MNTLSEQEILFFKEEGYLVKRNVL</sequence>
<gene>
    <name evidence="1" type="ORF">METZ01_LOCUS481368</name>
</gene>